<evidence type="ECO:0000313" key="7">
    <source>
        <dbReference type="Proteomes" id="UP000728185"/>
    </source>
</evidence>
<feature type="domain" description="Carboxylesterase type B" evidence="5">
    <location>
        <begin position="115"/>
        <end position="351"/>
    </location>
</feature>
<feature type="chain" id="PRO_5034659736" evidence="4">
    <location>
        <begin position="21"/>
        <end position="944"/>
    </location>
</feature>
<name>A0A8E0VG14_9TREM</name>
<evidence type="ECO:0000256" key="4">
    <source>
        <dbReference type="SAM" id="SignalP"/>
    </source>
</evidence>
<gene>
    <name evidence="6" type="ORF">FBUS_04493</name>
</gene>
<feature type="compositionally biased region" description="Polar residues" evidence="3">
    <location>
        <begin position="731"/>
        <end position="746"/>
    </location>
</feature>
<keyword evidence="6" id="KW-0378">Hydrolase</keyword>
<evidence type="ECO:0000256" key="3">
    <source>
        <dbReference type="SAM" id="MobiDB-lite"/>
    </source>
</evidence>
<feature type="compositionally biased region" description="Polar residues" evidence="3">
    <location>
        <begin position="813"/>
        <end position="826"/>
    </location>
</feature>
<dbReference type="PANTHER" id="PTHR43903">
    <property type="entry name" value="NEUROLIGIN"/>
    <property type="match status" value="1"/>
</dbReference>
<feature type="region of interest" description="Disordered" evidence="3">
    <location>
        <begin position="731"/>
        <end position="757"/>
    </location>
</feature>
<feature type="region of interest" description="Disordered" evidence="3">
    <location>
        <begin position="811"/>
        <end position="839"/>
    </location>
</feature>
<comment type="caution">
    <text evidence="6">The sequence shown here is derived from an EMBL/GenBank/DDBJ whole genome shotgun (WGS) entry which is preliminary data.</text>
</comment>
<keyword evidence="7" id="KW-1185">Reference proteome</keyword>
<feature type="signal peptide" evidence="4">
    <location>
        <begin position="1"/>
        <end position="20"/>
    </location>
</feature>
<keyword evidence="2 4" id="KW-0732">Signal</keyword>
<feature type="compositionally biased region" description="Polar residues" evidence="3">
    <location>
        <begin position="93"/>
        <end position="109"/>
    </location>
</feature>
<dbReference type="InterPro" id="IPR051093">
    <property type="entry name" value="Neuroligin/BSAL"/>
</dbReference>
<evidence type="ECO:0000259" key="5">
    <source>
        <dbReference type="Pfam" id="PF00135"/>
    </source>
</evidence>
<feature type="region of interest" description="Disordered" evidence="3">
    <location>
        <begin position="83"/>
        <end position="117"/>
    </location>
</feature>
<dbReference type="Gene3D" id="3.40.50.1820">
    <property type="entry name" value="alpha/beta hydrolase"/>
    <property type="match status" value="1"/>
</dbReference>
<dbReference type="AlphaFoldDB" id="A0A8E0VG14"/>
<dbReference type="Proteomes" id="UP000728185">
    <property type="component" value="Unassembled WGS sequence"/>
</dbReference>
<dbReference type="Pfam" id="PF00135">
    <property type="entry name" value="COesterase"/>
    <property type="match status" value="1"/>
</dbReference>
<dbReference type="GO" id="GO:0016787">
    <property type="term" value="F:hydrolase activity"/>
    <property type="evidence" value="ECO:0007669"/>
    <property type="project" value="UniProtKB-KW"/>
</dbReference>
<dbReference type="EMBL" id="LUCM01010080">
    <property type="protein sequence ID" value="KAA0185946.1"/>
    <property type="molecule type" value="Genomic_DNA"/>
</dbReference>
<dbReference type="InterPro" id="IPR019819">
    <property type="entry name" value="Carboxylesterase_B_CS"/>
</dbReference>
<evidence type="ECO:0000313" key="6">
    <source>
        <dbReference type="EMBL" id="KAA0185946.1"/>
    </source>
</evidence>
<dbReference type="InterPro" id="IPR029058">
    <property type="entry name" value="AB_hydrolase_fold"/>
</dbReference>
<feature type="region of interest" description="Disordered" evidence="3">
    <location>
        <begin position="346"/>
        <end position="371"/>
    </location>
</feature>
<dbReference type="PROSITE" id="PS00941">
    <property type="entry name" value="CARBOXYLESTERASE_B_2"/>
    <property type="match status" value="1"/>
</dbReference>
<dbReference type="OrthoDB" id="408631at2759"/>
<evidence type="ECO:0000256" key="1">
    <source>
        <dbReference type="ARBA" id="ARBA00005964"/>
    </source>
</evidence>
<organism evidence="6 7">
    <name type="scientific">Fasciolopsis buskii</name>
    <dbReference type="NCBI Taxonomy" id="27845"/>
    <lineage>
        <taxon>Eukaryota</taxon>
        <taxon>Metazoa</taxon>
        <taxon>Spiralia</taxon>
        <taxon>Lophotrochozoa</taxon>
        <taxon>Platyhelminthes</taxon>
        <taxon>Trematoda</taxon>
        <taxon>Digenea</taxon>
        <taxon>Plagiorchiida</taxon>
        <taxon>Echinostomata</taxon>
        <taxon>Echinostomatoidea</taxon>
        <taxon>Fasciolidae</taxon>
        <taxon>Fasciolopsis</taxon>
    </lineage>
</organism>
<protein>
    <submittedName>
        <fullName evidence="6">Carboxylic ester hydrolase</fullName>
    </submittedName>
</protein>
<dbReference type="SUPFAM" id="SSF53474">
    <property type="entry name" value="alpha/beta-Hydrolases"/>
    <property type="match status" value="1"/>
</dbReference>
<accession>A0A8E0VG14</accession>
<reference evidence="6" key="1">
    <citation type="submission" date="2019-05" db="EMBL/GenBank/DDBJ databases">
        <title>Annotation for the trematode Fasciolopsis buski.</title>
        <authorList>
            <person name="Choi Y.-J."/>
        </authorList>
    </citation>
    <scope>NUCLEOTIDE SEQUENCE</scope>
    <source>
        <strain evidence="6">HT</strain>
        <tissue evidence="6">Whole worm</tissue>
    </source>
</reference>
<evidence type="ECO:0000256" key="2">
    <source>
        <dbReference type="ARBA" id="ARBA00022729"/>
    </source>
</evidence>
<comment type="similarity">
    <text evidence="1">Belongs to the type-B carboxylesterase/lipase family.</text>
</comment>
<proteinExistence type="inferred from homology"/>
<dbReference type="InterPro" id="IPR002018">
    <property type="entry name" value="CarbesteraseB"/>
</dbReference>
<sequence>MVSKLIWLILLLWINNKVVIYSIPVLPRMRYPRDNGIIILADGQKLTGLNIHLSVPDLSQIKAYFGIRYASLGIAHLSPAPKRPVTLRKSENRTQPGNAPNLSSQSKPQISPVPASPHRFSHSVASFFYEAPSGVRAKTVLPPVCPQPQWDRLNRLKTEIPKPVYNRILRLKPFLYDQSEDCLTLNIYVPQIEHNSGRNKPLPVLLFVHGESYEHGTGNAYDLSVLAAFTKCIAVTMNYRLGILGFLSLKDGQSNGNFALFDLHAAIMWLRINVASFGGDPDQIILMGYANGAALVHLFSLSKMAQGIGGKGIKRVILLNGSGLAPWALSSREDWLTRELARQLNVTMPASTKNKPKKPPSEDHTLSSNVRSPTYNADVKLHNSSAATNSSFANVTAKQPTLSEKLLQLLKVLPISRIIQLQECLNPPPFTTLLGPVLLHHLFPRFLIDRQDKELESQNSMGNTPFKQMPSPRSPIHLERTLFSSVDLLVGTTQQLALNFYNYSQWDNQWADSLLNFTHALYPSNWKSITELLKFVYMKTYKKEEFWDSSFKASKHSRSEATVQTVKLHHKLKTLQSYYRRRLSGSGDREPRTYFTVFKPKLLSAASQTLGAKWDEQNDDDLAHYFGAPLVTPSRLDPFPETYSKTDKRISLKVLLLLANFIHSGLTFLLTGPDENREDETSWGAKQNRDENLVVRHSIREKELALWTHLFPRMSGLGYTSNPVVTKATHTVNDSNSNEEPQTSSIPDACTPGETWAPNLKNHESHLYWLFLRRKQRDEDESTVNSSIKALEQMLSEHRIQVEGRLEDGTSFPLASSFSQEDSNANGLDRRSPTQEVGSDFVQPSSYLLRVVPTNRCDVSGSLSGADHLTITRKSTKVPEQITNPLEYYARDDPNLRTHPIEGSIRNTQYQASFMVHQETNEKRNWSIQPHLFEMAEYERFMLH</sequence>